<comment type="caution">
    <text evidence="3">The sequence shown here is derived from an EMBL/GenBank/DDBJ whole genome shotgun (WGS) entry which is preliminary data.</text>
</comment>
<evidence type="ECO:0000313" key="4">
    <source>
        <dbReference type="Proteomes" id="UP000531581"/>
    </source>
</evidence>
<organism evidence="3 4">
    <name type="scientific">Sphingomonas sanguinis</name>
    <dbReference type="NCBI Taxonomy" id="33051"/>
    <lineage>
        <taxon>Bacteria</taxon>
        <taxon>Pseudomonadati</taxon>
        <taxon>Pseudomonadota</taxon>
        <taxon>Alphaproteobacteria</taxon>
        <taxon>Sphingomonadales</taxon>
        <taxon>Sphingomonadaceae</taxon>
        <taxon>Sphingomonas</taxon>
    </lineage>
</organism>
<dbReference type="PANTHER" id="PTHR43685:SF2">
    <property type="entry name" value="GLYCOSYLTRANSFERASE 2-LIKE DOMAIN-CONTAINING PROTEIN"/>
    <property type="match status" value="1"/>
</dbReference>
<protein>
    <submittedName>
        <fullName evidence="3">Glycosyltransferase family 2 protein</fullName>
    </submittedName>
</protein>
<dbReference type="Proteomes" id="UP000531581">
    <property type="component" value="Unassembled WGS sequence"/>
</dbReference>
<dbReference type="PANTHER" id="PTHR43685">
    <property type="entry name" value="GLYCOSYLTRANSFERASE"/>
    <property type="match status" value="1"/>
</dbReference>
<evidence type="ECO:0000313" key="5">
    <source>
        <dbReference type="Proteomes" id="UP000557656"/>
    </source>
</evidence>
<keyword evidence="3" id="KW-0808">Transferase</keyword>
<dbReference type="EMBL" id="JABYQV010000012">
    <property type="protein sequence ID" value="NVP32213.1"/>
    <property type="molecule type" value="Genomic_DNA"/>
</dbReference>
<dbReference type="Gene3D" id="3.90.550.10">
    <property type="entry name" value="Spore Coat Polysaccharide Biosynthesis Protein SpsA, Chain A"/>
    <property type="match status" value="1"/>
</dbReference>
<dbReference type="CDD" id="cd00761">
    <property type="entry name" value="Glyco_tranf_GTA_type"/>
    <property type="match status" value="1"/>
</dbReference>
<evidence type="ECO:0000313" key="3">
    <source>
        <dbReference type="EMBL" id="NVP32213.1"/>
    </source>
</evidence>
<dbReference type="InterPro" id="IPR001173">
    <property type="entry name" value="Glyco_trans_2-like"/>
</dbReference>
<dbReference type="InterPro" id="IPR050834">
    <property type="entry name" value="Glycosyltransf_2"/>
</dbReference>
<gene>
    <name evidence="2" type="ORF">HKX05_03785</name>
    <name evidence="3" type="ORF">HLV41_14260</name>
</gene>
<keyword evidence="5" id="KW-1185">Reference proteome</keyword>
<dbReference type="EMBL" id="JABEOV010000005">
    <property type="protein sequence ID" value="NNG52467.1"/>
    <property type="molecule type" value="Genomic_DNA"/>
</dbReference>
<dbReference type="Proteomes" id="UP000557656">
    <property type="component" value="Unassembled WGS sequence"/>
</dbReference>
<accession>A0A7Y7QWZ9</accession>
<feature type="domain" description="Glycosyltransferase 2-like" evidence="1">
    <location>
        <begin position="8"/>
        <end position="165"/>
    </location>
</feature>
<dbReference type="GeneID" id="78484857"/>
<dbReference type="SUPFAM" id="SSF53448">
    <property type="entry name" value="Nucleotide-diphospho-sugar transferases"/>
    <property type="match status" value="1"/>
</dbReference>
<dbReference type="Pfam" id="PF00535">
    <property type="entry name" value="Glycos_transf_2"/>
    <property type="match status" value="1"/>
</dbReference>
<proteinExistence type="predicted"/>
<reference evidence="4 5" key="1">
    <citation type="submission" date="2020-05" db="EMBL/GenBank/DDBJ databases">
        <title>Draft Genome Sequences of Sphingomonas sp. Isolated from the International Space Station.</title>
        <authorList>
            <person name="Bijlani S."/>
            <person name="Singh N.K."/>
            <person name="Mason C.E."/>
            <person name="Wang C.C."/>
            <person name="Venkateswaran K."/>
        </authorList>
    </citation>
    <scope>NUCLEOTIDE SEQUENCE [LARGE SCALE GENOMIC DNA]</scope>
    <source>
        <strain evidence="2 5">IIF7SW-B5</strain>
        <strain evidence="3">ISS-IIF7SWP</strain>
    </source>
</reference>
<dbReference type="AlphaFoldDB" id="A0A7Y7QWZ9"/>
<sequence length="298" mass="32975">MATSPTVSIIIPVRNRPALIRRAIETCLAQTRPAEQIVVVDDGSTDETAAVVEQLCETIDTLVLVRRPVSGGAAVARNSGAAVATGDYLAFLDSDDEWEPTKLERQMELAAAHPQCPGIFCGILYRYAGRPERRLMPPPVVTRRLLEIENTLASTSTGLVRTDAFRAVGGFSEDLPNCEDWELWLKLAGIGPLRVVQELLLHYTFDANNKLSRDAEKLLRGHEMVFARIVAGLPAAAPHRWIAAMHELKRAEQHVRVTGRHAQAWRHLAAAVTRYPSPSVMKRALHLGLVDIRHGRRN</sequence>
<evidence type="ECO:0000259" key="1">
    <source>
        <dbReference type="Pfam" id="PF00535"/>
    </source>
</evidence>
<dbReference type="RefSeq" id="WP_156477620.1">
    <property type="nucleotide sequence ID" value="NZ_JABEOV010000005.1"/>
</dbReference>
<dbReference type="GO" id="GO:0016740">
    <property type="term" value="F:transferase activity"/>
    <property type="evidence" value="ECO:0007669"/>
    <property type="project" value="UniProtKB-KW"/>
</dbReference>
<name>A0A7Y7QWZ9_9SPHN</name>
<evidence type="ECO:0000313" key="2">
    <source>
        <dbReference type="EMBL" id="NNG52467.1"/>
    </source>
</evidence>
<dbReference type="InterPro" id="IPR029044">
    <property type="entry name" value="Nucleotide-diphossugar_trans"/>
</dbReference>